<proteinExistence type="predicted"/>
<keyword evidence="1" id="KW-0547">Nucleotide-binding</keyword>
<sequence>MTTRTSDTASPAVRFTGAVRTFGDVRAVDGLDLEIAPGETVALLGRNGAGKSTAIALLLGLDEPQEGGVELFGTAPGDAVRQGRVGAMLQEGRAVPWVTVAELVGFVAGRYPAPMDVTEALRLAGIEELAGRRVDKLSGGQTQRVRFAVALAGNPALIVLDEPTAALDVEARHAFWASMRAYARRGHTVLFSTHYLEEADANADRIVVIDHGRVVADGSGDELRRAGGGSSVSFDLAGRGTQDLALLPGVLSVEVRGDRARLRSADPDATVMALAALDAVRNLEVRAASLDDAFMALTATPEDLDHLERV</sequence>
<keyword evidence="1" id="KW-0067">ATP-binding</keyword>
<dbReference type="Proteomes" id="UP001432251">
    <property type="component" value="Chromosome"/>
</dbReference>
<evidence type="ECO:0000313" key="1">
    <source>
        <dbReference type="EMBL" id="WWQ63993.1"/>
    </source>
</evidence>
<name>A0ACD5AAA2_9ACTN</name>
<gene>
    <name evidence="1" type="ORF">V2W30_11985</name>
</gene>
<dbReference type="EMBL" id="CP146022">
    <property type="protein sequence ID" value="WWQ63993.1"/>
    <property type="molecule type" value="Genomic_DNA"/>
</dbReference>
<reference evidence="1" key="1">
    <citation type="journal article" date="2025" name="Int. J. Syst. Evol. Microbiol.">
        <title>Streptomyces citrinus sp. nov., with yellow diffusible pigment.</title>
        <authorList>
            <person name="He Y."/>
            <person name="Yang E."/>
            <person name="Xu J."/>
            <person name="Sun Y."/>
            <person name="Sun L."/>
        </authorList>
    </citation>
    <scope>NUCLEOTIDE SEQUENCE</scope>
    <source>
        <strain evidence="1">Q6</strain>
    </source>
</reference>
<evidence type="ECO:0000313" key="2">
    <source>
        <dbReference type="Proteomes" id="UP001432251"/>
    </source>
</evidence>
<organism evidence="1 2">
    <name type="scientific">Streptomyces citrinus</name>
    <dbReference type="NCBI Taxonomy" id="3118173"/>
    <lineage>
        <taxon>Bacteria</taxon>
        <taxon>Bacillati</taxon>
        <taxon>Actinomycetota</taxon>
        <taxon>Actinomycetes</taxon>
        <taxon>Kitasatosporales</taxon>
        <taxon>Streptomycetaceae</taxon>
        <taxon>Streptomyces</taxon>
    </lineage>
</organism>
<keyword evidence="2" id="KW-1185">Reference proteome</keyword>
<accession>A0ACD5AAA2</accession>
<protein>
    <submittedName>
        <fullName evidence="1">ABC transporter ATP-binding protein</fullName>
    </submittedName>
</protein>